<dbReference type="EMBL" id="MU001494">
    <property type="protein sequence ID" value="KAF2449665.1"/>
    <property type="molecule type" value="Genomic_DNA"/>
</dbReference>
<keyword evidence="3" id="KW-1185">Reference proteome</keyword>
<dbReference type="OrthoDB" id="3777131at2759"/>
<evidence type="ECO:0000313" key="3">
    <source>
        <dbReference type="Proteomes" id="UP000799764"/>
    </source>
</evidence>
<accession>A0A9P4PQX9</accession>
<sequence>MNDTPQDPTIAPLLDVEGTKIKDEFHSSLDEHYFLEKAEEGVGPGYVAKDEDLSAFLSLPEENPVWSPEGVDSIQGTLDTDTLGPLHETCAKWSLDMQAYNEQTNMYYQDSGLYLPSVHQQDTLLPKTEHKPVVLRDAKQLLAEKSAEREKRKRMRATELSTQRKRTHKASNTSLYAPVGSAEHHYAPGSANPALGMPYAAPPAYLASSTLHRNSSNFQIVTPDFLEDDMSLLGDLYIALSVHIDCHIVYTTAAINSLTDRIWTKLSENRSTVVQGERMWEYISDAVRVWPEGALRVLASMHIVPGWYWVREGMRNLLAGTVKEVDDGEMDERWKEHARRVVRWNASAGSR</sequence>
<evidence type="ECO:0000256" key="1">
    <source>
        <dbReference type="SAM" id="MobiDB-lite"/>
    </source>
</evidence>
<dbReference type="AlphaFoldDB" id="A0A9P4PQX9"/>
<reference evidence="2" key="1">
    <citation type="journal article" date="2020" name="Stud. Mycol.">
        <title>101 Dothideomycetes genomes: a test case for predicting lifestyles and emergence of pathogens.</title>
        <authorList>
            <person name="Haridas S."/>
            <person name="Albert R."/>
            <person name="Binder M."/>
            <person name="Bloem J."/>
            <person name="Labutti K."/>
            <person name="Salamov A."/>
            <person name="Andreopoulos B."/>
            <person name="Baker S."/>
            <person name="Barry K."/>
            <person name="Bills G."/>
            <person name="Bluhm B."/>
            <person name="Cannon C."/>
            <person name="Castanera R."/>
            <person name="Culley D."/>
            <person name="Daum C."/>
            <person name="Ezra D."/>
            <person name="Gonzalez J."/>
            <person name="Henrissat B."/>
            <person name="Kuo A."/>
            <person name="Liang C."/>
            <person name="Lipzen A."/>
            <person name="Lutzoni F."/>
            <person name="Magnuson J."/>
            <person name="Mondo S."/>
            <person name="Nolan M."/>
            <person name="Ohm R."/>
            <person name="Pangilinan J."/>
            <person name="Park H.-J."/>
            <person name="Ramirez L."/>
            <person name="Alfaro M."/>
            <person name="Sun H."/>
            <person name="Tritt A."/>
            <person name="Yoshinaga Y."/>
            <person name="Zwiers L.-H."/>
            <person name="Turgeon B."/>
            <person name="Goodwin S."/>
            <person name="Spatafora J."/>
            <person name="Crous P."/>
            <person name="Grigoriev I."/>
        </authorList>
    </citation>
    <scope>NUCLEOTIDE SEQUENCE</scope>
    <source>
        <strain evidence="2">CBS 690.94</strain>
    </source>
</reference>
<comment type="caution">
    <text evidence="2">The sequence shown here is derived from an EMBL/GenBank/DDBJ whole genome shotgun (WGS) entry which is preliminary data.</text>
</comment>
<proteinExistence type="predicted"/>
<feature type="region of interest" description="Disordered" evidence="1">
    <location>
        <begin position="144"/>
        <end position="174"/>
    </location>
</feature>
<organism evidence="2 3">
    <name type="scientific">Karstenula rhodostoma CBS 690.94</name>
    <dbReference type="NCBI Taxonomy" id="1392251"/>
    <lineage>
        <taxon>Eukaryota</taxon>
        <taxon>Fungi</taxon>
        <taxon>Dikarya</taxon>
        <taxon>Ascomycota</taxon>
        <taxon>Pezizomycotina</taxon>
        <taxon>Dothideomycetes</taxon>
        <taxon>Pleosporomycetidae</taxon>
        <taxon>Pleosporales</taxon>
        <taxon>Massarineae</taxon>
        <taxon>Didymosphaeriaceae</taxon>
        <taxon>Karstenula</taxon>
    </lineage>
</organism>
<name>A0A9P4PQX9_9PLEO</name>
<protein>
    <submittedName>
        <fullName evidence="2">Uncharacterized protein</fullName>
    </submittedName>
</protein>
<evidence type="ECO:0000313" key="2">
    <source>
        <dbReference type="EMBL" id="KAF2449665.1"/>
    </source>
</evidence>
<dbReference type="Proteomes" id="UP000799764">
    <property type="component" value="Unassembled WGS sequence"/>
</dbReference>
<gene>
    <name evidence="2" type="ORF">P171DRAFT_480737</name>
</gene>